<organism evidence="1 2">
    <name type="scientific">Comamonas testosteroni TK102</name>
    <dbReference type="NCBI Taxonomy" id="1392005"/>
    <lineage>
        <taxon>Bacteria</taxon>
        <taxon>Pseudomonadati</taxon>
        <taxon>Pseudomonadota</taxon>
        <taxon>Betaproteobacteria</taxon>
        <taxon>Burkholderiales</taxon>
        <taxon>Comamonadaceae</taxon>
        <taxon>Comamonas</taxon>
    </lineage>
</organism>
<accession>A0A076PYC7</accession>
<name>A0A076PYC7_COMTE</name>
<evidence type="ECO:0000313" key="2">
    <source>
        <dbReference type="Proteomes" id="UP000028782"/>
    </source>
</evidence>
<dbReference type="EMBL" id="CP006704">
    <property type="protein sequence ID" value="AIJ49696.1"/>
    <property type="molecule type" value="Genomic_DNA"/>
</dbReference>
<evidence type="ECO:0008006" key="3">
    <source>
        <dbReference type="Google" id="ProtNLM"/>
    </source>
</evidence>
<proteinExistence type="predicted"/>
<dbReference type="KEGG" id="ctes:O987_28255"/>
<evidence type="ECO:0000313" key="1">
    <source>
        <dbReference type="EMBL" id="AIJ49696.1"/>
    </source>
</evidence>
<dbReference type="HOGENOM" id="CLU_1458949_0_0_4"/>
<dbReference type="RefSeq" id="WP_043375909.1">
    <property type="nucleotide sequence ID" value="NZ_CP006704.1"/>
</dbReference>
<reference evidence="1 2" key="1">
    <citation type="journal article" date="2014" name="Genome Announc.">
        <title>Complete Genome Sequence of Polychlorinated Biphenyl Degrader Comamonas testosteroni TK102 (NBRC 109938).</title>
        <authorList>
            <person name="Fukuda K."/>
            <person name="Hosoyama A."/>
            <person name="Tsuchikane K."/>
            <person name="Ohji S."/>
            <person name="Yamazoe A."/>
            <person name="Fujita N."/>
            <person name="Shintani M."/>
            <person name="Kimbara K."/>
        </authorList>
    </citation>
    <scope>NUCLEOTIDE SEQUENCE [LARGE SCALE GENOMIC DNA]</scope>
    <source>
        <strain evidence="1">TK102</strain>
    </source>
</reference>
<dbReference type="Proteomes" id="UP000028782">
    <property type="component" value="Chromosome"/>
</dbReference>
<gene>
    <name evidence="1" type="ORF">O987_28255</name>
</gene>
<dbReference type="AlphaFoldDB" id="A0A076PYC7"/>
<protein>
    <recommendedName>
        <fullName evidence="3">HAD family hydrolase</fullName>
    </recommendedName>
</protein>
<dbReference type="Pfam" id="PF18143">
    <property type="entry name" value="HAD_SAK_2"/>
    <property type="match status" value="1"/>
</dbReference>
<sequence length="185" mass="21187">MSPILFLDFDDVICLNNPFGGYDALTVLAQAAREGLPLRAGDELWTKLFDTPAVSHLRLVHEEFSPRYVLSTSWRWFFDKDLLEKTLELGGLGFVVQGMHQDWTTPQVSRRAHRAVEINNWLEQHPDNAHSWAVLDDGLSGTGFDTWTRERRQFVVLCQEGVGFQKDELLSLRRAFALRGLSSKR</sequence>